<organism evidence="1 2">
    <name type="scientific">Aspergillus japonicus CBS 114.51</name>
    <dbReference type="NCBI Taxonomy" id="1448312"/>
    <lineage>
        <taxon>Eukaryota</taxon>
        <taxon>Fungi</taxon>
        <taxon>Dikarya</taxon>
        <taxon>Ascomycota</taxon>
        <taxon>Pezizomycotina</taxon>
        <taxon>Eurotiomycetes</taxon>
        <taxon>Eurotiomycetidae</taxon>
        <taxon>Eurotiales</taxon>
        <taxon>Aspergillaceae</taxon>
        <taxon>Aspergillus</taxon>
        <taxon>Aspergillus subgen. Circumdati</taxon>
    </lineage>
</organism>
<dbReference type="GeneID" id="37170104"/>
<sequence length="160" mass="17497">MRAGSVTSTVLRLAGASPLPLCGQECSTLWSRGPGRVCASPLFLQAGLCWWVYHDIQCLSHHAAEKVNIETPVCTGSVALEIKKLTIIFIIYLGSHEEGLVCSYRYVPLATHQPWLGILSHRLVFRCYNQPTFPLGVGCKPTPEACSSTFDCLPCHPGIQ</sequence>
<evidence type="ECO:0000313" key="1">
    <source>
        <dbReference type="EMBL" id="RAH85590.1"/>
    </source>
</evidence>
<dbReference type="RefSeq" id="XP_025531484.1">
    <property type="nucleotide sequence ID" value="XM_025666412.1"/>
</dbReference>
<proteinExistence type="predicted"/>
<dbReference type="EMBL" id="KZ824774">
    <property type="protein sequence ID" value="RAH85590.1"/>
    <property type="molecule type" value="Genomic_DNA"/>
</dbReference>
<protein>
    <submittedName>
        <fullName evidence="1">Uncharacterized protein</fullName>
    </submittedName>
</protein>
<name>A0A8T8XC51_ASPJA</name>
<gene>
    <name evidence="1" type="ORF">BO86DRAFT_161169</name>
</gene>
<reference evidence="1 2" key="1">
    <citation type="submission" date="2018-02" db="EMBL/GenBank/DDBJ databases">
        <title>The genomes of Aspergillus section Nigri reveals drivers in fungal speciation.</title>
        <authorList>
            <consortium name="DOE Joint Genome Institute"/>
            <person name="Vesth T.C."/>
            <person name="Nybo J."/>
            <person name="Theobald S."/>
            <person name="Brandl J."/>
            <person name="Frisvad J.C."/>
            <person name="Nielsen K.F."/>
            <person name="Lyhne E.K."/>
            <person name="Kogle M.E."/>
            <person name="Kuo A."/>
            <person name="Riley R."/>
            <person name="Clum A."/>
            <person name="Nolan M."/>
            <person name="Lipzen A."/>
            <person name="Salamov A."/>
            <person name="Henrissat B."/>
            <person name="Wiebenga A."/>
            <person name="De vries R.P."/>
            <person name="Grigoriev I.V."/>
            <person name="Mortensen U.H."/>
            <person name="Andersen M.R."/>
            <person name="Baker S.E."/>
        </authorList>
    </citation>
    <scope>NUCLEOTIDE SEQUENCE [LARGE SCALE GENOMIC DNA]</scope>
    <source>
        <strain evidence="1 2">CBS 114.51</strain>
    </source>
</reference>
<accession>A0A8T8XC51</accession>
<dbReference type="Proteomes" id="UP000249497">
    <property type="component" value="Unassembled WGS sequence"/>
</dbReference>
<evidence type="ECO:0000313" key="2">
    <source>
        <dbReference type="Proteomes" id="UP000249497"/>
    </source>
</evidence>
<keyword evidence="2" id="KW-1185">Reference proteome</keyword>
<dbReference type="AlphaFoldDB" id="A0A8T8XC51"/>